<feature type="compositionally biased region" description="Low complexity" evidence="1">
    <location>
        <begin position="29"/>
        <end position="40"/>
    </location>
</feature>
<feature type="region of interest" description="Disordered" evidence="1">
    <location>
        <begin position="112"/>
        <end position="142"/>
    </location>
</feature>
<feature type="compositionally biased region" description="Basic and acidic residues" evidence="1">
    <location>
        <begin position="133"/>
        <end position="142"/>
    </location>
</feature>
<evidence type="ECO:0000313" key="2">
    <source>
        <dbReference type="EMBL" id="CAJ1953598.1"/>
    </source>
</evidence>
<organism evidence="2 3">
    <name type="scientific">Cylindrotheca closterium</name>
    <dbReference type="NCBI Taxonomy" id="2856"/>
    <lineage>
        <taxon>Eukaryota</taxon>
        <taxon>Sar</taxon>
        <taxon>Stramenopiles</taxon>
        <taxon>Ochrophyta</taxon>
        <taxon>Bacillariophyta</taxon>
        <taxon>Bacillariophyceae</taxon>
        <taxon>Bacillariophycidae</taxon>
        <taxon>Bacillariales</taxon>
        <taxon>Bacillariaceae</taxon>
        <taxon>Cylindrotheca</taxon>
    </lineage>
</organism>
<dbReference type="AlphaFoldDB" id="A0AAD2JI80"/>
<accession>A0AAD2JI80</accession>
<reference evidence="2" key="1">
    <citation type="submission" date="2023-08" db="EMBL/GenBank/DDBJ databases">
        <authorList>
            <person name="Audoor S."/>
            <person name="Bilcke G."/>
        </authorList>
    </citation>
    <scope>NUCLEOTIDE SEQUENCE</scope>
</reference>
<sequence>MAHKLKNMHPDVARELLRHVRPNPRLAKTSKNNSKSSSSTKVLLGCTAFVAFAGSLPYWATKTIGNLTEKEEALSAAQVRRGAFMNSGSRDAGKDPNWDWKNGKYVYPKGFAEHLKRQNPNETDLGPDIGPMVREEKDRRQR</sequence>
<gene>
    <name evidence="2" type="ORF">CYCCA115_LOCUS14197</name>
</gene>
<dbReference type="EMBL" id="CAKOGP040001836">
    <property type="protein sequence ID" value="CAJ1953598.1"/>
    <property type="molecule type" value="Genomic_DNA"/>
</dbReference>
<evidence type="ECO:0000313" key="3">
    <source>
        <dbReference type="Proteomes" id="UP001295423"/>
    </source>
</evidence>
<proteinExistence type="predicted"/>
<comment type="caution">
    <text evidence="2">The sequence shown here is derived from an EMBL/GenBank/DDBJ whole genome shotgun (WGS) entry which is preliminary data.</text>
</comment>
<name>A0AAD2JI80_9STRA</name>
<evidence type="ECO:0000256" key="1">
    <source>
        <dbReference type="SAM" id="MobiDB-lite"/>
    </source>
</evidence>
<keyword evidence="3" id="KW-1185">Reference proteome</keyword>
<protein>
    <submittedName>
        <fullName evidence="2">Uncharacterized protein</fullName>
    </submittedName>
</protein>
<feature type="region of interest" description="Disordered" evidence="1">
    <location>
        <begin position="18"/>
        <end position="40"/>
    </location>
</feature>
<dbReference type="Proteomes" id="UP001295423">
    <property type="component" value="Unassembled WGS sequence"/>
</dbReference>